<dbReference type="PANTHER" id="PTHR48107:SF7">
    <property type="entry name" value="RE15974P"/>
    <property type="match status" value="1"/>
</dbReference>
<sequence>MGARKLAFYSDLRGKTALITGVGRQKGIGAAICYKLAEAGTDIFFTYLTRYDHSMEWNVDDREPEEIKRAIKKYGVRCFSMEADLAEDTAPSSILDMAEEELGPVSILVNNAAYSTGNNVENLDFKELDAHYAVNVRGTIMLSLEFVRRFEKAAAVQGRIINLTSGQSRGPMPAELAYAATKGAVEAFTTSLSAGVASKGITVNAVNPGPTDTGWMAEPIKQQLISKFPLGRTGQPEDAARLIRFLASEEAEWITGQIIHSEGGFVRE</sequence>
<dbReference type="PANTHER" id="PTHR48107">
    <property type="entry name" value="NADPH-DEPENDENT ALDEHYDE REDUCTASE-LIKE PROTEIN, CHLOROPLASTIC-RELATED"/>
    <property type="match status" value="1"/>
</dbReference>
<reference evidence="3 4" key="1">
    <citation type="submission" date="2019-04" db="EMBL/GenBank/DDBJ databases">
        <title>Bacillus caeni sp. nov., a bacterium isolated from mangrove sediment.</title>
        <authorList>
            <person name="Huang H."/>
            <person name="Mo K."/>
            <person name="Hu Y."/>
        </authorList>
    </citation>
    <scope>NUCLEOTIDE SEQUENCE [LARGE SCALE GENOMIC DNA]</scope>
    <source>
        <strain evidence="3 4">HB172195</strain>
    </source>
</reference>
<dbReference type="GO" id="GO:0008206">
    <property type="term" value="P:bile acid metabolic process"/>
    <property type="evidence" value="ECO:0007669"/>
    <property type="project" value="UniProtKB-ARBA"/>
</dbReference>
<dbReference type="NCBIfam" id="NF009389">
    <property type="entry name" value="PRK12748.1"/>
    <property type="match status" value="1"/>
</dbReference>
<dbReference type="PRINTS" id="PR00080">
    <property type="entry name" value="SDRFAMILY"/>
</dbReference>
<dbReference type="SUPFAM" id="SSF51735">
    <property type="entry name" value="NAD(P)-binding Rossmann-fold domains"/>
    <property type="match status" value="1"/>
</dbReference>
<dbReference type="Proteomes" id="UP000308230">
    <property type="component" value="Unassembled WGS sequence"/>
</dbReference>
<dbReference type="InterPro" id="IPR020904">
    <property type="entry name" value="Sc_DH/Rdtase_CS"/>
</dbReference>
<dbReference type="CDD" id="cd05233">
    <property type="entry name" value="SDR_c"/>
    <property type="match status" value="1"/>
</dbReference>
<organism evidence="3 4">
    <name type="scientific">Exobacillus caeni</name>
    <dbReference type="NCBI Taxonomy" id="2574798"/>
    <lineage>
        <taxon>Bacteria</taxon>
        <taxon>Bacillati</taxon>
        <taxon>Bacillota</taxon>
        <taxon>Bacilli</taxon>
        <taxon>Bacillales</taxon>
        <taxon>Guptibacillaceae</taxon>
        <taxon>Exobacillus</taxon>
    </lineage>
</organism>
<dbReference type="OrthoDB" id="9803333at2"/>
<protein>
    <submittedName>
        <fullName evidence="3">SDR family oxidoreductase</fullName>
    </submittedName>
</protein>
<dbReference type="NCBIfam" id="NF009499">
    <property type="entry name" value="PRK12859.1"/>
    <property type="match status" value="1"/>
</dbReference>
<dbReference type="EMBL" id="SWLG01000021">
    <property type="protein sequence ID" value="TLS35425.1"/>
    <property type="molecule type" value="Genomic_DNA"/>
</dbReference>
<dbReference type="AlphaFoldDB" id="A0A5R9F6L5"/>
<dbReference type="Pfam" id="PF13561">
    <property type="entry name" value="adh_short_C2"/>
    <property type="match status" value="1"/>
</dbReference>
<comment type="similarity">
    <text evidence="1">Belongs to the short-chain dehydrogenases/reductases (SDR) family.</text>
</comment>
<dbReference type="PRINTS" id="PR00081">
    <property type="entry name" value="GDHRDH"/>
</dbReference>
<dbReference type="PROSITE" id="PS00061">
    <property type="entry name" value="ADH_SHORT"/>
    <property type="match status" value="1"/>
</dbReference>
<evidence type="ECO:0000313" key="4">
    <source>
        <dbReference type="Proteomes" id="UP000308230"/>
    </source>
</evidence>
<evidence type="ECO:0000256" key="2">
    <source>
        <dbReference type="ARBA" id="ARBA00023002"/>
    </source>
</evidence>
<proteinExistence type="inferred from homology"/>
<evidence type="ECO:0000313" key="3">
    <source>
        <dbReference type="EMBL" id="TLS35425.1"/>
    </source>
</evidence>
<dbReference type="Gene3D" id="3.40.50.720">
    <property type="entry name" value="NAD(P)-binding Rossmann-like Domain"/>
    <property type="match status" value="1"/>
</dbReference>
<keyword evidence="2" id="KW-0560">Oxidoreductase</keyword>
<name>A0A5R9F6L5_9BACL</name>
<dbReference type="FunFam" id="3.40.50.720:FF:000084">
    <property type="entry name" value="Short-chain dehydrogenase reductase"/>
    <property type="match status" value="1"/>
</dbReference>
<comment type="caution">
    <text evidence="3">The sequence shown here is derived from an EMBL/GenBank/DDBJ whole genome shotgun (WGS) entry which is preliminary data.</text>
</comment>
<dbReference type="InterPro" id="IPR036291">
    <property type="entry name" value="NAD(P)-bd_dom_sf"/>
</dbReference>
<gene>
    <name evidence="3" type="ORF">FCL54_20215</name>
</gene>
<dbReference type="GO" id="GO:0016614">
    <property type="term" value="F:oxidoreductase activity, acting on CH-OH group of donors"/>
    <property type="evidence" value="ECO:0007669"/>
    <property type="project" value="UniProtKB-ARBA"/>
</dbReference>
<keyword evidence="4" id="KW-1185">Reference proteome</keyword>
<evidence type="ECO:0000256" key="1">
    <source>
        <dbReference type="ARBA" id="ARBA00006484"/>
    </source>
</evidence>
<dbReference type="InterPro" id="IPR002347">
    <property type="entry name" value="SDR_fam"/>
</dbReference>
<accession>A0A5R9F6L5</accession>